<comment type="caution">
    <text evidence="1">The sequence shown here is derived from an EMBL/GenBank/DDBJ whole genome shotgun (WGS) entry which is preliminary data.</text>
</comment>
<sequence>MKVKEVLKHLSSLDSELELIFVLDQSGAEPVPSNPKNFCLHLTANGPPSKEYVLINKTEDGIKYVEAATESECGKHVVEFTLQY</sequence>
<keyword evidence="2" id="KW-1185">Reference proteome</keyword>
<gene>
    <name evidence="1" type="ORF">AACH11_18835</name>
</gene>
<dbReference type="Proteomes" id="UP001368500">
    <property type="component" value="Unassembled WGS sequence"/>
</dbReference>
<protein>
    <submittedName>
        <fullName evidence="1">Uncharacterized protein</fullName>
    </submittedName>
</protein>
<dbReference type="EMBL" id="JBBUTF010000018">
    <property type="protein sequence ID" value="MEK8028022.1"/>
    <property type="molecule type" value="Genomic_DNA"/>
</dbReference>
<proteinExistence type="predicted"/>
<evidence type="ECO:0000313" key="2">
    <source>
        <dbReference type="Proteomes" id="UP001368500"/>
    </source>
</evidence>
<name>A0ABU9BGI3_9BURK</name>
<organism evidence="1 2">
    <name type="scientific">Pseudaquabacterium rugosum</name>
    <dbReference type="NCBI Taxonomy" id="2984194"/>
    <lineage>
        <taxon>Bacteria</taxon>
        <taxon>Pseudomonadati</taxon>
        <taxon>Pseudomonadota</taxon>
        <taxon>Betaproteobacteria</taxon>
        <taxon>Burkholderiales</taxon>
        <taxon>Sphaerotilaceae</taxon>
        <taxon>Pseudaquabacterium</taxon>
    </lineage>
</organism>
<accession>A0ABU9BGI3</accession>
<evidence type="ECO:0000313" key="1">
    <source>
        <dbReference type="EMBL" id="MEK8028022.1"/>
    </source>
</evidence>
<dbReference type="RefSeq" id="WP_341375804.1">
    <property type="nucleotide sequence ID" value="NZ_JBBUTF010000018.1"/>
</dbReference>
<reference evidence="1 2" key="1">
    <citation type="submission" date="2024-04" db="EMBL/GenBank/DDBJ databases">
        <title>Novel species of the genus Ideonella isolated from streams.</title>
        <authorList>
            <person name="Lu H."/>
        </authorList>
    </citation>
    <scope>NUCLEOTIDE SEQUENCE [LARGE SCALE GENOMIC DNA]</scope>
    <source>
        <strain evidence="1 2">BYS139W</strain>
    </source>
</reference>